<dbReference type="EMBL" id="BOMV01000078">
    <property type="protein sequence ID" value="GIF00039.1"/>
    <property type="molecule type" value="Genomic_DNA"/>
</dbReference>
<evidence type="ECO:0000313" key="3">
    <source>
        <dbReference type="Proteomes" id="UP000636960"/>
    </source>
</evidence>
<reference evidence="2" key="1">
    <citation type="submission" date="2021-01" db="EMBL/GenBank/DDBJ databases">
        <title>Whole genome shotgun sequence of Actinoplanes rishiriensis NBRC 108556.</title>
        <authorList>
            <person name="Komaki H."/>
            <person name="Tamura T."/>
        </authorList>
    </citation>
    <scope>NUCLEOTIDE SEQUENCE</scope>
    <source>
        <strain evidence="2">NBRC 108556</strain>
    </source>
</reference>
<gene>
    <name evidence="2" type="ORF">Ari01nite_75030</name>
</gene>
<feature type="signal peptide" evidence="1">
    <location>
        <begin position="1"/>
        <end position="19"/>
    </location>
</feature>
<dbReference type="AlphaFoldDB" id="A0A919K7P7"/>
<evidence type="ECO:0000256" key="1">
    <source>
        <dbReference type="SAM" id="SignalP"/>
    </source>
</evidence>
<keyword evidence="3" id="KW-1185">Reference proteome</keyword>
<dbReference type="SUPFAM" id="SSF52743">
    <property type="entry name" value="Subtilisin-like"/>
    <property type="match status" value="1"/>
</dbReference>
<evidence type="ECO:0008006" key="4">
    <source>
        <dbReference type="Google" id="ProtNLM"/>
    </source>
</evidence>
<protein>
    <recommendedName>
        <fullName evidence="4">Peptidase S8/S53 domain-containing protein</fullName>
    </recommendedName>
</protein>
<dbReference type="GO" id="GO:0004252">
    <property type="term" value="F:serine-type endopeptidase activity"/>
    <property type="evidence" value="ECO:0007669"/>
    <property type="project" value="InterPro"/>
</dbReference>
<name>A0A919K7P7_9ACTN</name>
<sequence length="493" mass="50882">MFHRLAAAVALAVAVVAGAAPVDDIELNTARLLAAQLDQRAQVDDSSVTDCKVPETATRSMVAATSGVGALAYRTDRIALRGWLGTDGTEAADKVADVLGPDHVVAGSEAVVFSDAVKPVYYVGLERRDGSDSTDPPPIVELSRRIRHLSGGTITASPVYLLSPASGPTEGWPNGPPVPTSEVPKVRASGLGAGVTAAVYDTGVPSDDDANLPPNLSRLTGQDVEEIDVEAPLDVADERWTGHSVAIADVFNTLAPGLKVEAVKVTEPTGVFTDESAAKRMARTLRAAHQAKVWPELIVNAFGSPACVIDPADPAKGDMVPLGLEMVADAVDLHDQALILASAGNRTSDDHYYPAAFTHPAVISIGALNLAGQWTSTTRSGVVADFSNYGDWVDAWVPGVKLSTRHVRGVAFEPGGKIVDGQALVDGTSFGPSYLGSLIAEQMQAQGQSPLAAWQSVAASGVRCEKSGGGVALALTDLAATATTKGATGTPSC</sequence>
<organism evidence="2 3">
    <name type="scientific">Paractinoplanes rishiriensis</name>
    <dbReference type="NCBI Taxonomy" id="1050105"/>
    <lineage>
        <taxon>Bacteria</taxon>
        <taxon>Bacillati</taxon>
        <taxon>Actinomycetota</taxon>
        <taxon>Actinomycetes</taxon>
        <taxon>Micromonosporales</taxon>
        <taxon>Micromonosporaceae</taxon>
        <taxon>Paractinoplanes</taxon>
    </lineage>
</organism>
<keyword evidence="1" id="KW-0732">Signal</keyword>
<dbReference type="GO" id="GO:0006508">
    <property type="term" value="P:proteolysis"/>
    <property type="evidence" value="ECO:0007669"/>
    <property type="project" value="InterPro"/>
</dbReference>
<dbReference type="CDD" id="cd00306">
    <property type="entry name" value="Peptidases_S8_S53"/>
    <property type="match status" value="1"/>
</dbReference>
<dbReference type="RefSeq" id="WP_203787317.1">
    <property type="nucleotide sequence ID" value="NZ_BOMV01000078.1"/>
</dbReference>
<feature type="chain" id="PRO_5036673962" description="Peptidase S8/S53 domain-containing protein" evidence="1">
    <location>
        <begin position="20"/>
        <end position="493"/>
    </location>
</feature>
<proteinExistence type="predicted"/>
<comment type="caution">
    <text evidence="2">The sequence shown here is derived from an EMBL/GenBank/DDBJ whole genome shotgun (WGS) entry which is preliminary data.</text>
</comment>
<dbReference type="Gene3D" id="3.40.50.200">
    <property type="entry name" value="Peptidase S8/S53 domain"/>
    <property type="match status" value="1"/>
</dbReference>
<accession>A0A919K7P7</accession>
<dbReference type="Proteomes" id="UP000636960">
    <property type="component" value="Unassembled WGS sequence"/>
</dbReference>
<dbReference type="InterPro" id="IPR036852">
    <property type="entry name" value="Peptidase_S8/S53_dom_sf"/>
</dbReference>
<evidence type="ECO:0000313" key="2">
    <source>
        <dbReference type="EMBL" id="GIF00039.1"/>
    </source>
</evidence>